<dbReference type="PANTHER" id="PTHR48478:SF1">
    <property type="entry name" value="LECTIN-LIKE"/>
    <property type="match status" value="1"/>
</dbReference>
<proteinExistence type="predicted"/>
<dbReference type="EMBL" id="JAQQAF010000022">
    <property type="protein sequence ID" value="KAJ8455654.1"/>
    <property type="molecule type" value="Genomic_DNA"/>
</dbReference>
<dbReference type="Pfam" id="PF14299">
    <property type="entry name" value="PP2"/>
    <property type="match status" value="1"/>
</dbReference>
<sequence>MSTSPHYKGVKNDLTIGKKEAGVLKIKPTALDVTWGSDPRYWSIDKKNAGDSTGVISLHQVSWLEVTGTFDNDQLKLDKSKRYSLKFRVRMKADAFGWNGCPVYLMVKDGETSKFKWNKVDLSRLPAGTEVDIPEPSVEFKPPPDDNKVIFGLFEIWRGRWKGGLDILQVIIQEVG</sequence>
<dbReference type="InterPro" id="IPR025886">
    <property type="entry name" value="PP2-like"/>
</dbReference>
<dbReference type="AlphaFoldDB" id="A0AAX5NDE2"/>
<evidence type="ECO:0008006" key="3">
    <source>
        <dbReference type="Google" id="ProtNLM"/>
    </source>
</evidence>
<organism evidence="1 2">
    <name type="scientific">Ensete ventricosum</name>
    <name type="common">Abyssinian banana</name>
    <name type="synonym">Musa ensete</name>
    <dbReference type="NCBI Taxonomy" id="4639"/>
    <lineage>
        <taxon>Eukaryota</taxon>
        <taxon>Viridiplantae</taxon>
        <taxon>Streptophyta</taxon>
        <taxon>Embryophyta</taxon>
        <taxon>Tracheophyta</taxon>
        <taxon>Spermatophyta</taxon>
        <taxon>Magnoliopsida</taxon>
        <taxon>Liliopsida</taxon>
        <taxon>Zingiberales</taxon>
        <taxon>Musaceae</taxon>
        <taxon>Ensete</taxon>
    </lineage>
</organism>
<keyword evidence="2" id="KW-1185">Reference proteome</keyword>
<dbReference type="PANTHER" id="PTHR48478">
    <property type="entry name" value="LECTIN-LIKE"/>
    <property type="match status" value="1"/>
</dbReference>
<comment type="caution">
    <text evidence="1">The sequence shown here is derived from an EMBL/GenBank/DDBJ whole genome shotgun (WGS) entry which is preliminary data.</text>
</comment>
<gene>
    <name evidence="1" type="ORF">OPV22_035077</name>
</gene>
<protein>
    <recommendedName>
        <fullName evidence="3">Protein PHLOEM PROTEIN 2-LIKE A9-like</fullName>
    </recommendedName>
</protein>
<dbReference type="InterPro" id="IPR052147">
    <property type="entry name" value="PP2-like/Lectin"/>
</dbReference>
<evidence type="ECO:0000313" key="2">
    <source>
        <dbReference type="Proteomes" id="UP001222027"/>
    </source>
</evidence>
<reference evidence="1 2" key="1">
    <citation type="submission" date="2022-12" db="EMBL/GenBank/DDBJ databases">
        <title>Chromosome-scale assembly of the Ensete ventricosum genome.</title>
        <authorList>
            <person name="Dussert Y."/>
            <person name="Stocks J."/>
            <person name="Wendawek A."/>
            <person name="Woldeyes F."/>
            <person name="Nichols R.A."/>
            <person name="Borrell J.S."/>
        </authorList>
    </citation>
    <scope>NUCLEOTIDE SEQUENCE [LARGE SCALE GENOMIC DNA]</scope>
    <source>
        <strain evidence="2">cv. Maze</strain>
        <tissue evidence="1">Seeds</tissue>
    </source>
</reference>
<name>A0AAX5NDE2_ENSVE</name>
<evidence type="ECO:0000313" key="1">
    <source>
        <dbReference type="EMBL" id="KAJ8455654.1"/>
    </source>
</evidence>
<dbReference type="Proteomes" id="UP001222027">
    <property type="component" value="Unassembled WGS sequence"/>
</dbReference>
<accession>A0AAX5NDE2</accession>
<dbReference type="GO" id="GO:0030246">
    <property type="term" value="F:carbohydrate binding"/>
    <property type="evidence" value="ECO:0007669"/>
    <property type="project" value="InterPro"/>
</dbReference>